<protein>
    <recommendedName>
        <fullName evidence="3">Methyl-accepting transducer domain-containing protein</fullName>
    </recommendedName>
</protein>
<dbReference type="EMBL" id="JBFNQD010000019">
    <property type="protein sequence ID" value="MEW9309945.1"/>
    <property type="molecule type" value="Genomic_DNA"/>
</dbReference>
<evidence type="ECO:0000313" key="1">
    <source>
        <dbReference type="EMBL" id="MEW9309945.1"/>
    </source>
</evidence>
<accession>A0ABV3PWA8</accession>
<gene>
    <name evidence="1" type="ORF">ABXS05_30660</name>
</gene>
<evidence type="ECO:0008006" key="3">
    <source>
        <dbReference type="Google" id="ProtNLM"/>
    </source>
</evidence>
<reference evidence="1 2" key="1">
    <citation type="submission" date="2024-07" db="EMBL/GenBank/DDBJ databases">
        <title>Description of Labrys sedimenti sp. nov., isolated from a diclofenac-degrading enrichment culture.</title>
        <authorList>
            <person name="Tancsics A."/>
            <person name="Csepanyi A."/>
        </authorList>
    </citation>
    <scope>NUCLEOTIDE SEQUENCE [LARGE SCALE GENOMIC DNA]</scope>
    <source>
        <strain evidence="1 2">LMG 23578</strain>
    </source>
</reference>
<dbReference type="RefSeq" id="WP_367626516.1">
    <property type="nucleotide sequence ID" value="NZ_JBFNQD010000019.1"/>
</dbReference>
<sequence length="587" mass="64051">MTSSDTTQSLAERLAATAARASQMADQTVLPAAATQRQAKAESAIASSQEIETVDISVQTAASLDIVHNPFHQIIGDSETTQEEKIAAISAALDAGKQPLEQLRRNFQLFQAYYTYIQSEEMDESLENVRRLIAQLQDNSKVEIANILRDLKGMLDDVAVSRQLIEVLRRSRITGETVKQMSEALARNEALVKDLAYLAKKKAEADQSLAERKAVLDQRIAEKSRAQTTLSYRLMHLFKADTTLNDRVLAAESLYSQQQRDLAEIADRIACCQAQRRADLDEGPLRILRSINEVDDNLTDRLISSGNRGIATIQGAQKAVLQLIGRAQFSENEVEKIAHRVADKQIGLTVLKSGLQDASSGTNAHKEVLETQTVEAEAALGLSKAPADGMAASIIDIANKETAVITLHAEVGEVIDYQNKLNDTIIEMGITLARNEERLTETDGQRKIVQGTKKSIAILGRDTLNTVAGNLEGVLHNLVADQTDETQAAITEFSRAAEQIKQGTLNGMIERQGEMHTKEMALLDSTITRLNTSAEIIAKALEVSVDEGMERAAKQDELRSATANLEAATGTMRKVVGEISNLSVKKG</sequence>
<comment type="caution">
    <text evidence="1">The sequence shown here is derived from an EMBL/GenBank/DDBJ whole genome shotgun (WGS) entry which is preliminary data.</text>
</comment>
<proteinExistence type="predicted"/>
<evidence type="ECO:0000313" key="2">
    <source>
        <dbReference type="Proteomes" id="UP001555786"/>
    </source>
</evidence>
<organism evidence="1 2">
    <name type="scientific">Labrys neptuniae</name>
    <dbReference type="NCBI Taxonomy" id="376174"/>
    <lineage>
        <taxon>Bacteria</taxon>
        <taxon>Pseudomonadati</taxon>
        <taxon>Pseudomonadota</taxon>
        <taxon>Alphaproteobacteria</taxon>
        <taxon>Hyphomicrobiales</taxon>
        <taxon>Xanthobacteraceae</taxon>
        <taxon>Labrys</taxon>
    </lineage>
</organism>
<name>A0ABV3PWA8_9HYPH</name>
<keyword evidence="2" id="KW-1185">Reference proteome</keyword>
<dbReference type="Proteomes" id="UP001555786">
    <property type="component" value="Unassembled WGS sequence"/>
</dbReference>